<evidence type="ECO:0000256" key="2">
    <source>
        <dbReference type="ARBA" id="ARBA00016512"/>
    </source>
</evidence>
<dbReference type="InterPro" id="IPR008979">
    <property type="entry name" value="Galactose-bd-like_sf"/>
</dbReference>
<dbReference type="Pfam" id="PF02368">
    <property type="entry name" value="Big_2"/>
    <property type="match status" value="1"/>
</dbReference>
<keyword evidence="4" id="KW-0732">Signal</keyword>
<evidence type="ECO:0000313" key="8">
    <source>
        <dbReference type="Proteomes" id="UP000570361"/>
    </source>
</evidence>
<dbReference type="Pfam" id="PF00754">
    <property type="entry name" value="F5_F8_type_C"/>
    <property type="match status" value="1"/>
</dbReference>
<comment type="caution">
    <text evidence="7">The sequence shown here is derived from an EMBL/GenBank/DDBJ whole genome shotgun (WGS) entry which is preliminary data.</text>
</comment>
<dbReference type="CDD" id="cd08547">
    <property type="entry name" value="Type_II_cohesin"/>
    <property type="match status" value="1"/>
</dbReference>
<organism evidence="7 8">
    <name type="scientific">Paenibacillus phyllosphaerae</name>
    <dbReference type="NCBI Taxonomy" id="274593"/>
    <lineage>
        <taxon>Bacteria</taxon>
        <taxon>Bacillati</taxon>
        <taxon>Bacillota</taxon>
        <taxon>Bacilli</taxon>
        <taxon>Bacillales</taxon>
        <taxon>Paenibacillaceae</taxon>
        <taxon>Paenibacillus</taxon>
    </lineage>
</organism>
<dbReference type="PROSITE" id="PS00018">
    <property type="entry name" value="EF_HAND_1"/>
    <property type="match status" value="1"/>
</dbReference>
<dbReference type="InterPro" id="IPR024535">
    <property type="entry name" value="RHGA/B-epi-like_pectate_lyase"/>
</dbReference>
<comment type="subcellular location">
    <subcellularLocation>
        <location evidence="1">Secreted</location>
    </subcellularLocation>
</comment>
<dbReference type="InterPro" id="IPR008965">
    <property type="entry name" value="CBM2/CBM3_carb-bd_dom_sf"/>
</dbReference>
<dbReference type="InterPro" id="IPR012334">
    <property type="entry name" value="Pectin_lyas_fold"/>
</dbReference>
<dbReference type="Gene3D" id="1.10.1330.10">
    <property type="entry name" value="Dockerin domain"/>
    <property type="match status" value="1"/>
</dbReference>
<sequence>MNSKYSSEQRVAPAKYASRLLTGLLTAALAFGMVTPAGVYAAEEPEGGAAAPIVLKATDDAHISRLNSGTNYGYTGSLEVTHDGHPSNVRRTYLKFNLDGIDLDDYPSGILRLYNNDTRYNSTVTAYETDGNPSEWTEDTIIWNNAPAPGPAITTLAGGIASVDIVSQGTTAETRLEGARYYEIDVSNHLRNVTDNGSLTIILQSSGFTTFASKTFAGGAYPPQLVLNREATETPAEEQDRQLDDNGRSSLYPEDWYPGFSDEEGRFLHDFSYAGYRMGQSPPEEIPGVFLDVTEAPYSANNTGADDVTAVIQRALDDAGEAGGGVVYLPPGTYRIKPQATSSESLRISHSGVVLRGAGPEHTFLFNDEPVMRSKDIIAVTSENGQFQAIPGTETFIRADLPEPTVMIPVQDASLFEPGDWVTVSNKYTAEFIEEHQMTGWWDIYEGNEGITFYRKVVAIDTDTNTITIDIPTRYPLKIRDFSSVYKLTPPVTEVGVEHLSIGNVENLTPGLLENDYMIEGTGAHQVAGSKAIRFIRVVDAWARNVHSYRPPSNSAGYDYHILSSGITTFDSRNVTIADTDIRKPLSRGGGGNGYLYELIGNDNLIVNARAEEGRHNYSFSHMRTNGNVIRGSVSRNPSLVIDFHQYLSASNLIDGIELDGDRIEASVRPYPSTSESYKHGVTTSQSVFWNTHGVRAHPNLSGIAIDSRQYGNGYIIGTRGNVTEVRVEPTLHSARETAPVDYVEGLGQGELLQPQSLYLDQLDKRNAREALELQSITLNGNPIAGFQPGKRNYKITLPYGTSNVPTLAAVSRSEGATAQVEQAAALPGTAVIRVMSQDGLASAQYTVNLDIAKTPAALQQIALVPDRTKPGWNSGTSMDNGTTAWLQVIGSMSDGNEAVFADGDVTFESDNEGVLRVNGEGQLTAVSPGAANVTVTVELGGITLSKSTNIVSLVVIPPNLVNLPIVTVSSSSDDGNVVENIIDNNLDTRWSASGEGQWAIADLGQVRSVNSVSMAFYNGQMRKTIFELEVSVDGEQWTKVYDKIEGGNSSGTTNGFELFVFDESHNARYVRFIGYGNNLNLWNSISELRIHPGEHDIISTLTGTDNALAGQPFDLTYGLANVNVPVYAQDLTVAYDPEQLVFVQAVSVKDSFGVIAATETTPGTVRIIAASTGAGVEGDSELLKLSFTAKELKEEATATVTVTSSTVANDEGEELVVTGSAAHVAIKPAADTTALVSLIGEATELYDAAVVGTQPGQYPAAAKAALQAAISNASAVADNAGATDEQVSQAVSDLTAAIAAFTSSVITRLPGDTTGDGAFTIGDLGIVAAAYGKTSADADWAKVQDCDIDHDGIIDIADLAAVASSILGGLEV</sequence>
<dbReference type="InterPro" id="IPR018247">
    <property type="entry name" value="EF_Hand_1_Ca_BS"/>
</dbReference>
<dbReference type="SUPFAM" id="SSF51126">
    <property type="entry name" value="Pectin lyase-like"/>
    <property type="match status" value="1"/>
</dbReference>
<dbReference type="InterPro" id="IPR036439">
    <property type="entry name" value="Dockerin_dom_sf"/>
</dbReference>
<dbReference type="Gene3D" id="2.160.20.10">
    <property type="entry name" value="Single-stranded right-handed beta-helix, Pectin lyase-like"/>
    <property type="match status" value="1"/>
</dbReference>
<dbReference type="SUPFAM" id="SSF63446">
    <property type="entry name" value="Type I dockerin domain"/>
    <property type="match status" value="1"/>
</dbReference>
<dbReference type="Pfam" id="PF24517">
    <property type="entry name" value="CBM96"/>
    <property type="match status" value="1"/>
</dbReference>
<keyword evidence="8" id="KW-1185">Reference proteome</keyword>
<proteinExistence type="predicted"/>
<dbReference type="PROSITE" id="PS50022">
    <property type="entry name" value="FA58C_3"/>
    <property type="match status" value="1"/>
</dbReference>
<dbReference type="InterPro" id="IPR003343">
    <property type="entry name" value="Big_2"/>
</dbReference>
<dbReference type="Gene3D" id="1.20.1270.90">
    <property type="entry name" value="AF1782-like"/>
    <property type="match status" value="1"/>
</dbReference>
<dbReference type="EMBL" id="JACHXK010000007">
    <property type="protein sequence ID" value="MBB3111533.1"/>
    <property type="molecule type" value="Genomic_DNA"/>
</dbReference>
<dbReference type="RefSeq" id="WP_183601391.1">
    <property type="nucleotide sequence ID" value="NZ_JACHXK010000007.1"/>
</dbReference>
<dbReference type="SUPFAM" id="SSF49384">
    <property type="entry name" value="Carbohydrate-binding domain"/>
    <property type="match status" value="1"/>
</dbReference>
<evidence type="ECO:0000256" key="4">
    <source>
        <dbReference type="ARBA" id="ARBA00022729"/>
    </source>
</evidence>
<dbReference type="SUPFAM" id="SSF49785">
    <property type="entry name" value="Galactose-binding domain-like"/>
    <property type="match status" value="1"/>
</dbReference>
<evidence type="ECO:0000256" key="1">
    <source>
        <dbReference type="ARBA" id="ARBA00004613"/>
    </source>
</evidence>
<name>A0A7W5AZD7_9BACL</name>
<protein>
    <recommendedName>
        <fullName evidence="2">Probable pectate lyase C</fullName>
    </recommendedName>
</protein>
<keyword evidence="3" id="KW-0964">Secreted</keyword>
<gene>
    <name evidence="7" type="ORF">FHS18_003601</name>
</gene>
<dbReference type="Gene3D" id="2.60.40.680">
    <property type="match status" value="1"/>
</dbReference>
<dbReference type="Pfam" id="PF00963">
    <property type="entry name" value="Cohesin"/>
    <property type="match status" value="1"/>
</dbReference>
<dbReference type="InterPro" id="IPR055372">
    <property type="entry name" value="CBM96"/>
</dbReference>
<reference evidence="7 8" key="1">
    <citation type="submission" date="2020-08" db="EMBL/GenBank/DDBJ databases">
        <title>Genomic Encyclopedia of Type Strains, Phase III (KMG-III): the genomes of soil and plant-associated and newly described type strains.</title>
        <authorList>
            <person name="Whitman W."/>
        </authorList>
    </citation>
    <scope>NUCLEOTIDE SEQUENCE [LARGE SCALE GENOMIC DNA]</scope>
    <source>
        <strain evidence="7 8">CECT 5862</strain>
    </source>
</reference>
<dbReference type="Pfam" id="PF12708">
    <property type="entry name" value="Pect-lyase_RHGA_epim"/>
    <property type="match status" value="1"/>
</dbReference>
<dbReference type="InterPro" id="IPR011050">
    <property type="entry name" value="Pectin_lyase_fold/virulence"/>
</dbReference>
<dbReference type="InterPro" id="IPR000421">
    <property type="entry name" value="FA58C"/>
</dbReference>
<feature type="domain" description="F5/8 type C" evidence="6">
    <location>
        <begin position="949"/>
        <end position="1096"/>
    </location>
</feature>
<dbReference type="InterPro" id="IPR008964">
    <property type="entry name" value="Invasin/intimin_cell_adhesion"/>
</dbReference>
<dbReference type="Gene3D" id="2.60.40.1080">
    <property type="match status" value="1"/>
</dbReference>
<feature type="region of interest" description="Disordered" evidence="5">
    <location>
        <begin position="232"/>
        <end position="255"/>
    </location>
</feature>
<dbReference type="NCBIfam" id="NF033679">
    <property type="entry name" value="DNRLRE_dom"/>
    <property type="match status" value="1"/>
</dbReference>
<dbReference type="GO" id="GO:0030246">
    <property type="term" value="F:carbohydrate binding"/>
    <property type="evidence" value="ECO:0007669"/>
    <property type="project" value="InterPro"/>
</dbReference>
<dbReference type="GO" id="GO:0000272">
    <property type="term" value="P:polysaccharide catabolic process"/>
    <property type="evidence" value="ECO:0007669"/>
    <property type="project" value="InterPro"/>
</dbReference>
<feature type="compositionally biased region" description="Basic and acidic residues" evidence="5">
    <location>
        <begin position="238"/>
        <end position="247"/>
    </location>
</feature>
<dbReference type="InterPro" id="IPR002102">
    <property type="entry name" value="Cohesin_dom"/>
</dbReference>
<dbReference type="Gene3D" id="2.60.120.260">
    <property type="entry name" value="Galactose-binding domain-like"/>
    <property type="match status" value="1"/>
</dbReference>
<dbReference type="GO" id="GO:0005576">
    <property type="term" value="C:extracellular region"/>
    <property type="evidence" value="ECO:0007669"/>
    <property type="project" value="UniProtKB-SubCell"/>
</dbReference>
<evidence type="ECO:0000256" key="3">
    <source>
        <dbReference type="ARBA" id="ARBA00022525"/>
    </source>
</evidence>
<evidence type="ECO:0000256" key="5">
    <source>
        <dbReference type="SAM" id="MobiDB-lite"/>
    </source>
</evidence>
<dbReference type="SUPFAM" id="SSF49373">
    <property type="entry name" value="Invasin/intimin cell-adhesion fragments"/>
    <property type="match status" value="1"/>
</dbReference>
<evidence type="ECO:0000259" key="6">
    <source>
        <dbReference type="PROSITE" id="PS50022"/>
    </source>
</evidence>
<dbReference type="Proteomes" id="UP000570361">
    <property type="component" value="Unassembled WGS sequence"/>
</dbReference>
<evidence type="ECO:0000313" key="7">
    <source>
        <dbReference type="EMBL" id="MBB3111533.1"/>
    </source>
</evidence>
<accession>A0A7W5AZD7</accession>